<keyword evidence="2" id="KW-0479">Metal-binding</keyword>
<dbReference type="Proteomes" id="UP000192906">
    <property type="component" value="Unassembled WGS sequence"/>
</dbReference>
<feature type="signal peptide" evidence="4">
    <location>
        <begin position="1"/>
        <end position="20"/>
    </location>
</feature>
<evidence type="ECO:0000313" key="5">
    <source>
        <dbReference type="EMBL" id="SMF28300.1"/>
    </source>
</evidence>
<dbReference type="EMBL" id="FWZU01000004">
    <property type="protein sequence ID" value="SMF28300.1"/>
    <property type="molecule type" value="Genomic_DNA"/>
</dbReference>
<evidence type="ECO:0000256" key="3">
    <source>
        <dbReference type="ARBA" id="ARBA00022729"/>
    </source>
</evidence>
<dbReference type="InterPro" id="IPR005950">
    <property type="entry name" value="ModA"/>
</dbReference>
<dbReference type="Pfam" id="PF13531">
    <property type="entry name" value="SBP_bac_11"/>
    <property type="match status" value="1"/>
</dbReference>
<dbReference type="SUPFAM" id="SSF53850">
    <property type="entry name" value="Periplasmic binding protein-like II"/>
    <property type="match status" value="1"/>
</dbReference>
<feature type="chain" id="PRO_5010886153" evidence="4">
    <location>
        <begin position="21"/>
        <end position="240"/>
    </location>
</feature>
<evidence type="ECO:0000256" key="2">
    <source>
        <dbReference type="ARBA" id="ARBA00022723"/>
    </source>
</evidence>
<gene>
    <name evidence="5" type="ORF">SAMN06295933_2704</name>
</gene>
<reference evidence="6" key="1">
    <citation type="submission" date="2017-04" db="EMBL/GenBank/DDBJ databases">
        <authorList>
            <person name="Varghese N."/>
            <person name="Submissions S."/>
        </authorList>
    </citation>
    <scope>NUCLEOTIDE SEQUENCE [LARGE SCALE GENOMIC DNA]</scope>
    <source>
        <strain evidence="6">K3S</strain>
    </source>
</reference>
<dbReference type="Gene3D" id="3.40.190.10">
    <property type="entry name" value="Periplasmic binding protein-like II"/>
    <property type="match status" value="2"/>
</dbReference>
<dbReference type="InterPro" id="IPR050682">
    <property type="entry name" value="ModA/WtpA"/>
</dbReference>
<organism evidence="5 6">
    <name type="scientific">Desulfovibrio gilichinskyi</name>
    <dbReference type="NCBI Taxonomy" id="1519643"/>
    <lineage>
        <taxon>Bacteria</taxon>
        <taxon>Pseudomonadati</taxon>
        <taxon>Thermodesulfobacteriota</taxon>
        <taxon>Desulfovibrionia</taxon>
        <taxon>Desulfovibrionales</taxon>
        <taxon>Desulfovibrionaceae</taxon>
        <taxon>Desulfovibrio</taxon>
    </lineage>
</organism>
<protein>
    <submittedName>
        <fullName evidence="5">Molybdate transport system substrate-binding protein</fullName>
    </submittedName>
</protein>
<evidence type="ECO:0000256" key="1">
    <source>
        <dbReference type="ARBA" id="ARBA00009175"/>
    </source>
</evidence>
<dbReference type="NCBIfam" id="TIGR01256">
    <property type="entry name" value="modA"/>
    <property type="match status" value="1"/>
</dbReference>
<dbReference type="GO" id="GO:0015689">
    <property type="term" value="P:molybdate ion transport"/>
    <property type="evidence" value="ECO:0007669"/>
    <property type="project" value="InterPro"/>
</dbReference>
<dbReference type="OrthoDB" id="9785015at2"/>
<dbReference type="PANTHER" id="PTHR30632:SF0">
    <property type="entry name" value="SULFATE-BINDING PROTEIN"/>
    <property type="match status" value="1"/>
</dbReference>
<evidence type="ECO:0000256" key="4">
    <source>
        <dbReference type="SAM" id="SignalP"/>
    </source>
</evidence>
<keyword evidence="6" id="KW-1185">Reference proteome</keyword>
<name>A0A1X7E6H4_9BACT</name>
<evidence type="ECO:0000313" key="6">
    <source>
        <dbReference type="Proteomes" id="UP000192906"/>
    </source>
</evidence>
<dbReference type="STRING" id="1519643.SAMN06295933_2704"/>
<comment type="similarity">
    <text evidence="1">Belongs to the bacterial solute-binding protein ModA family.</text>
</comment>
<dbReference type="PANTHER" id="PTHR30632">
    <property type="entry name" value="MOLYBDATE-BINDING PERIPLASMIC PROTEIN"/>
    <property type="match status" value="1"/>
</dbReference>
<dbReference type="RefSeq" id="WP_085103077.1">
    <property type="nucleotide sequence ID" value="NZ_FWZU01000004.1"/>
</dbReference>
<sequence>MRINQLFLIFLLVLCIPAAAQSKMILASGAGYRSLVDDLADTYTKETGNQIERIYGNMSRVTAQASVSGAVDMVLGDANFLKKAKLPFKTTHKIGNGKLVVAFPKGSSFHDKTDLLNAKVTRIAIPDTNRAIYGKAALQYFKNTGIYDKIESKLLIVATVPQSASYVVAGEVDYAFINLTHARKIANSIGGYVLIDQKDYSPINIIIGQLETSANQKDCEDFLKFLTTEEAAKITAKHGM</sequence>
<dbReference type="AlphaFoldDB" id="A0A1X7E6H4"/>
<keyword evidence="3 4" id="KW-0732">Signal</keyword>
<dbReference type="GO" id="GO:0046872">
    <property type="term" value="F:metal ion binding"/>
    <property type="evidence" value="ECO:0007669"/>
    <property type="project" value="UniProtKB-KW"/>
</dbReference>
<proteinExistence type="inferred from homology"/>
<dbReference type="GO" id="GO:0030973">
    <property type="term" value="F:molybdate ion binding"/>
    <property type="evidence" value="ECO:0007669"/>
    <property type="project" value="TreeGrafter"/>
</dbReference>
<accession>A0A1X7E6H4</accession>